<dbReference type="Pfam" id="PF00440">
    <property type="entry name" value="TetR_N"/>
    <property type="match status" value="1"/>
</dbReference>
<dbReference type="PROSITE" id="PS01081">
    <property type="entry name" value="HTH_TETR_1"/>
    <property type="match status" value="1"/>
</dbReference>
<evidence type="ECO:0000256" key="4">
    <source>
        <dbReference type="ARBA" id="ARBA00023163"/>
    </source>
</evidence>
<dbReference type="PROSITE" id="PS50977">
    <property type="entry name" value="HTH_TETR_2"/>
    <property type="match status" value="1"/>
</dbReference>
<dbReference type="InterPro" id="IPR023772">
    <property type="entry name" value="DNA-bd_HTH_TetR-type_CS"/>
</dbReference>
<dbReference type="GO" id="GO:0000976">
    <property type="term" value="F:transcription cis-regulatory region binding"/>
    <property type="evidence" value="ECO:0007669"/>
    <property type="project" value="TreeGrafter"/>
</dbReference>
<dbReference type="PANTHER" id="PTHR30055:SF234">
    <property type="entry name" value="HTH-TYPE TRANSCRIPTIONAL REGULATOR BETI"/>
    <property type="match status" value="1"/>
</dbReference>
<dbReference type="InterPro" id="IPR009057">
    <property type="entry name" value="Homeodomain-like_sf"/>
</dbReference>
<gene>
    <name evidence="6" type="ORF">MNBD_CHLOROFLEXI01-549</name>
</gene>
<dbReference type="EMBL" id="UOEU01001089">
    <property type="protein sequence ID" value="VAW43472.1"/>
    <property type="molecule type" value="Genomic_DNA"/>
</dbReference>
<evidence type="ECO:0000256" key="1">
    <source>
        <dbReference type="ARBA" id="ARBA00022491"/>
    </source>
</evidence>
<dbReference type="SUPFAM" id="SSF46689">
    <property type="entry name" value="Homeodomain-like"/>
    <property type="match status" value="1"/>
</dbReference>
<evidence type="ECO:0000256" key="3">
    <source>
        <dbReference type="ARBA" id="ARBA00023125"/>
    </source>
</evidence>
<keyword evidence="3" id="KW-0238">DNA-binding</keyword>
<keyword evidence="4" id="KW-0804">Transcription</keyword>
<dbReference type="InterPro" id="IPR039538">
    <property type="entry name" value="BetI_C"/>
</dbReference>
<dbReference type="Pfam" id="PF13977">
    <property type="entry name" value="TetR_C_6"/>
    <property type="match status" value="1"/>
</dbReference>
<proteinExistence type="predicted"/>
<organism evidence="6">
    <name type="scientific">hydrothermal vent metagenome</name>
    <dbReference type="NCBI Taxonomy" id="652676"/>
    <lineage>
        <taxon>unclassified sequences</taxon>
        <taxon>metagenomes</taxon>
        <taxon>ecological metagenomes</taxon>
    </lineage>
</organism>
<keyword evidence="1" id="KW-0678">Repressor</keyword>
<feature type="domain" description="HTH tetR-type" evidence="5">
    <location>
        <begin position="9"/>
        <end position="69"/>
    </location>
</feature>
<evidence type="ECO:0000313" key="6">
    <source>
        <dbReference type="EMBL" id="VAW43472.1"/>
    </source>
</evidence>
<dbReference type="InterPro" id="IPR036271">
    <property type="entry name" value="Tet_transcr_reg_TetR-rel_C_sf"/>
</dbReference>
<reference evidence="6" key="1">
    <citation type="submission" date="2018-06" db="EMBL/GenBank/DDBJ databases">
        <authorList>
            <person name="Zhirakovskaya E."/>
        </authorList>
    </citation>
    <scope>NUCLEOTIDE SEQUENCE</scope>
</reference>
<protein>
    <submittedName>
        <fullName evidence="6">Transcriptional regulator, AcrR family</fullName>
    </submittedName>
</protein>
<dbReference type="SUPFAM" id="SSF48498">
    <property type="entry name" value="Tetracyclin repressor-like, C-terminal domain"/>
    <property type="match status" value="1"/>
</dbReference>
<dbReference type="Gene3D" id="1.10.10.60">
    <property type="entry name" value="Homeodomain-like"/>
    <property type="match status" value="1"/>
</dbReference>
<dbReference type="PRINTS" id="PR00455">
    <property type="entry name" value="HTHTETR"/>
</dbReference>
<dbReference type="AlphaFoldDB" id="A0A3B0VWH9"/>
<name>A0A3B0VWH9_9ZZZZ</name>
<accession>A0A3B0VWH9</accession>
<sequence>MSPRPNVSATRIPQILNAAMITFAEKGFHQATMEDVANEAGLSKGTLYLYFKNKDDLIHSVLQASLEEGFGELEQILQLDELVKPHLLKWLEALTLRMETSTIYLSIGYEFYALASRDEQVRQTLQAYFAKYRALLHAVIKKGVDQGEFKSIDPQVVAIAMIALFEGINVLWYTSPNEQDWATICVQTNHLLLDSISL</sequence>
<dbReference type="Gene3D" id="1.10.357.10">
    <property type="entry name" value="Tetracycline Repressor, domain 2"/>
    <property type="match status" value="1"/>
</dbReference>
<evidence type="ECO:0000259" key="5">
    <source>
        <dbReference type="PROSITE" id="PS50977"/>
    </source>
</evidence>
<dbReference type="GO" id="GO:0003700">
    <property type="term" value="F:DNA-binding transcription factor activity"/>
    <property type="evidence" value="ECO:0007669"/>
    <property type="project" value="TreeGrafter"/>
</dbReference>
<dbReference type="PANTHER" id="PTHR30055">
    <property type="entry name" value="HTH-TYPE TRANSCRIPTIONAL REGULATOR RUTR"/>
    <property type="match status" value="1"/>
</dbReference>
<dbReference type="InterPro" id="IPR050109">
    <property type="entry name" value="HTH-type_TetR-like_transc_reg"/>
</dbReference>
<dbReference type="InterPro" id="IPR001647">
    <property type="entry name" value="HTH_TetR"/>
</dbReference>
<keyword evidence="2" id="KW-0805">Transcription regulation</keyword>
<evidence type="ECO:0000256" key="2">
    <source>
        <dbReference type="ARBA" id="ARBA00023015"/>
    </source>
</evidence>